<evidence type="ECO:0000256" key="2">
    <source>
        <dbReference type="ARBA" id="ARBA00035112"/>
    </source>
</evidence>
<dbReference type="GeneID" id="28766902"/>
<dbReference type="EMBL" id="KV441561">
    <property type="protein sequence ID" value="OAF99794.1"/>
    <property type="molecule type" value="Genomic_DNA"/>
</dbReference>
<keyword evidence="5" id="KW-1185">Reference proteome</keyword>
<evidence type="ECO:0000313" key="4">
    <source>
        <dbReference type="EMBL" id="OAF99794.1"/>
    </source>
</evidence>
<accession>A0A177BWW1</accession>
<dbReference type="GO" id="GO:0043386">
    <property type="term" value="P:mycotoxin biosynthetic process"/>
    <property type="evidence" value="ECO:0007669"/>
    <property type="project" value="InterPro"/>
</dbReference>
<feature type="transmembrane region" description="Helical" evidence="3">
    <location>
        <begin position="50"/>
        <end position="76"/>
    </location>
</feature>
<comment type="pathway">
    <text evidence="1">Mycotoxin biosynthesis.</text>
</comment>
<keyword evidence="3" id="KW-0812">Transmembrane</keyword>
<dbReference type="Pfam" id="PF11807">
    <property type="entry name" value="UstYa"/>
    <property type="match status" value="1"/>
</dbReference>
<name>A0A177BWW1_9PLEO</name>
<keyword evidence="3" id="KW-0472">Membrane</keyword>
<dbReference type="PANTHER" id="PTHR33365:SF4">
    <property type="entry name" value="CYCLOCHLOROTINE BIOSYNTHESIS PROTEIN O"/>
    <property type="match status" value="1"/>
</dbReference>
<organism evidence="4 5">
    <name type="scientific">Paraphaeosphaeria sporulosa</name>
    <dbReference type="NCBI Taxonomy" id="1460663"/>
    <lineage>
        <taxon>Eukaryota</taxon>
        <taxon>Fungi</taxon>
        <taxon>Dikarya</taxon>
        <taxon>Ascomycota</taxon>
        <taxon>Pezizomycotina</taxon>
        <taxon>Dothideomycetes</taxon>
        <taxon>Pleosporomycetidae</taxon>
        <taxon>Pleosporales</taxon>
        <taxon>Massarineae</taxon>
        <taxon>Didymosphaeriaceae</taxon>
        <taxon>Paraphaeosphaeria</taxon>
    </lineage>
</organism>
<evidence type="ECO:0000313" key="5">
    <source>
        <dbReference type="Proteomes" id="UP000077069"/>
    </source>
</evidence>
<reference evidence="4 5" key="1">
    <citation type="submission" date="2016-05" db="EMBL/GenBank/DDBJ databases">
        <title>Comparative analysis of secretome profiles of manganese(II)-oxidizing ascomycete fungi.</title>
        <authorList>
            <consortium name="DOE Joint Genome Institute"/>
            <person name="Zeiner C.A."/>
            <person name="Purvine S.O."/>
            <person name="Zink E.M."/>
            <person name="Wu S."/>
            <person name="Pasa-Tolic L."/>
            <person name="Chaput D.L."/>
            <person name="Haridas S."/>
            <person name="Grigoriev I.V."/>
            <person name="Santelli C.M."/>
            <person name="Hansel C.M."/>
        </authorList>
    </citation>
    <scope>NUCLEOTIDE SEQUENCE [LARGE SCALE GENOMIC DNA]</scope>
    <source>
        <strain evidence="4 5">AP3s5-JAC2a</strain>
    </source>
</reference>
<protein>
    <submittedName>
        <fullName evidence="4">Uncharacterized protein</fullName>
    </submittedName>
</protein>
<sequence>MGFFNFRRKDPEVIYEKTSISSEDGYASDEAQSFLAKRRRRVHFAEPRKSGLCIVSLVSSAIINVVLMGFVAYGYAHRGANSPLFPQTVYSPANEAISYETKIFTSGFGDQRTKYMGDSYEADDEWAKLYPRTVVRIPKSQADKLANKTIPIAGDEDHFPVLITVFHLMHCLDSIRHLYFGHDKNMDPDPIINDAVLKRPHIDHCFDSLRQSIMCASDVSPAPYNWVPSKGKALGSLGVQHTCRNYEKLVEWSVAPERDVRGWDESIKPSTIA</sequence>
<dbReference type="Proteomes" id="UP000077069">
    <property type="component" value="Unassembled WGS sequence"/>
</dbReference>
<dbReference type="InterPro" id="IPR021765">
    <property type="entry name" value="UstYa-like"/>
</dbReference>
<dbReference type="RefSeq" id="XP_018030160.1">
    <property type="nucleotide sequence ID" value="XM_018183416.1"/>
</dbReference>
<dbReference type="PANTHER" id="PTHR33365">
    <property type="entry name" value="YALI0B05434P"/>
    <property type="match status" value="1"/>
</dbReference>
<dbReference type="STRING" id="1460663.A0A177BWW1"/>
<dbReference type="OrthoDB" id="3687641at2759"/>
<dbReference type="AlphaFoldDB" id="A0A177BWW1"/>
<comment type="similarity">
    <text evidence="2">Belongs to the ustYa family.</text>
</comment>
<gene>
    <name evidence="4" type="ORF">CC84DRAFT_1222801</name>
</gene>
<keyword evidence="3" id="KW-1133">Transmembrane helix</keyword>
<proteinExistence type="inferred from homology"/>
<dbReference type="InParanoid" id="A0A177BWW1"/>
<evidence type="ECO:0000256" key="1">
    <source>
        <dbReference type="ARBA" id="ARBA00004685"/>
    </source>
</evidence>
<evidence type="ECO:0000256" key="3">
    <source>
        <dbReference type="SAM" id="Phobius"/>
    </source>
</evidence>